<organism evidence="3 4">
    <name type="scientific">Paenibacillus bovis</name>
    <dbReference type="NCBI Taxonomy" id="1616788"/>
    <lineage>
        <taxon>Bacteria</taxon>
        <taxon>Bacillati</taxon>
        <taxon>Bacillota</taxon>
        <taxon>Bacilli</taxon>
        <taxon>Bacillales</taxon>
        <taxon>Paenibacillaceae</taxon>
        <taxon>Paenibacillus</taxon>
    </lineage>
</organism>
<protein>
    <recommendedName>
        <fullName evidence="2">Butirosin biosynthesis protein H N-terminal domain-containing protein</fullName>
    </recommendedName>
</protein>
<dbReference type="Proteomes" id="UP000078148">
    <property type="component" value="Chromosome"/>
</dbReference>
<gene>
    <name evidence="3" type="ORF">AR543_09640</name>
</gene>
<evidence type="ECO:0000256" key="1">
    <source>
        <dbReference type="SAM" id="Coils"/>
    </source>
</evidence>
<dbReference type="AlphaFoldDB" id="A0A172ZF07"/>
<reference evidence="4" key="1">
    <citation type="submission" date="2015-10" db="EMBL/GenBank/DDBJ databases">
        <title>Genome of Paenibacillus bovis sp. nov.</title>
        <authorList>
            <person name="Wu Z."/>
            <person name="Gao C."/>
            <person name="Liu Z."/>
            <person name="Zheng H."/>
        </authorList>
    </citation>
    <scope>NUCLEOTIDE SEQUENCE [LARGE SCALE GENOMIC DNA]</scope>
    <source>
        <strain evidence="4">BD3526</strain>
    </source>
</reference>
<dbReference type="Pfam" id="PF14399">
    <property type="entry name" value="BtrH_N"/>
    <property type="match status" value="1"/>
</dbReference>
<evidence type="ECO:0000259" key="2">
    <source>
        <dbReference type="Pfam" id="PF14399"/>
    </source>
</evidence>
<dbReference type="KEGG" id="pbv:AR543_09640"/>
<reference evidence="3 4" key="2">
    <citation type="journal article" date="2016" name="Int. J. Syst. Evol. Microbiol.">
        <title>Paenibacillus bovis sp. nov., isolated from raw yak (Bos grunniens) milk.</title>
        <authorList>
            <person name="Gao C."/>
            <person name="Han J."/>
            <person name="Liu Z."/>
            <person name="Xu X."/>
            <person name="Hang F."/>
            <person name="Wu Z."/>
        </authorList>
    </citation>
    <scope>NUCLEOTIDE SEQUENCE [LARGE SCALE GENOMIC DNA]</scope>
    <source>
        <strain evidence="3 4">BD3526</strain>
    </source>
</reference>
<keyword evidence="1" id="KW-0175">Coiled coil</keyword>
<feature type="coiled-coil region" evidence="1">
    <location>
        <begin position="306"/>
        <end position="333"/>
    </location>
</feature>
<feature type="domain" description="Butirosin biosynthesis protein H N-terminal" evidence="2">
    <location>
        <begin position="54"/>
        <end position="185"/>
    </location>
</feature>
<dbReference type="STRING" id="1616788.AR543_09640"/>
<name>A0A172ZF07_9BACL</name>
<dbReference type="InterPro" id="IPR026935">
    <property type="entry name" value="BtrH_N"/>
</dbReference>
<dbReference type="OrthoDB" id="2541760at2"/>
<dbReference type="EMBL" id="CP013023">
    <property type="protein sequence ID" value="ANF96234.1"/>
    <property type="molecule type" value="Genomic_DNA"/>
</dbReference>
<evidence type="ECO:0000313" key="3">
    <source>
        <dbReference type="EMBL" id="ANF96234.1"/>
    </source>
</evidence>
<accession>A0A172ZF07</accession>
<keyword evidence="4" id="KW-1185">Reference proteome</keyword>
<proteinExistence type="predicted"/>
<dbReference type="RefSeq" id="WP_060533910.1">
    <property type="nucleotide sequence ID" value="NZ_CP013023.1"/>
</dbReference>
<sequence length="376" mass="42917">MSVSDKTILPLLSEVHNMQPEHLELMLGTEPSMAGAATTARILTRADDHFVINHCYYGAKRAMLQQCNIHLDETDVYFLSNGISFNYKGDIHTFGLRPIREMLEEWISHTGIELAYVDTEQKQQEQTVMLQEWHDVLSRGNTLLLHVKTENLVYNPLYTENPGKTHMIQLYGLHPQENIAYVGDHFLLDSSGAVLGYSGPSSLSELLEGTVEYAYMDHTGEAAMDEQQILSICTAHLDEFLNGQDHGSAGAWGIAAYRRLVHDMKMMSLLEGEAFAEACDTVYYHLRIESLSHLMRYTDHFIQKYQHRLGEQAEQLQNEITALNQDTKRHLLQLYKMGLQNSPHKMESYIQRSTELLDRIEQHLSSLHQALSRVAV</sequence>
<evidence type="ECO:0000313" key="4">
    <source>
        <dbReference type="Proteomes" id="UP000078148"/>
    </source>
</evidence>